<dbReference type="InterPro" id="IPR011993">
    <property type="entry name" value="PH-like_dom_sf"/>
</dbReference>
<organism evidence="3 4">
    <name type="scientific">Lojkania enalia</name>
    <dbReference type="NCBI Taxonomy" id="147567"/>
    <lineage>
        <taxon>Eukaryota</taxon>
        <taxon>Fungi</taxon>
        <taxon>Dikarya</taxon>
        <taxon>Ascomycota</taxon>
        <taxon>Pezizomycotina</taxon>
        <taxon>Dothideomycetes</taxon>
        <taxon>Pleosporomycetidae</taxon>
        <taxon>Pleosporales</taxon>
        <taxon>Pleosporales incertae sedis</taxon>
        <taxon>Lojkania</taxon>
    </lineage>
</organism>
<feature type="compositionally biased region" description="Polar residues" evidence="1">
    <location>
        <begin position="763"/>
        <end position="772"/>
    </location>
</feature>
<feature type="region of interest" description="Disordered" evidence="1">
    <location>
        <begin position="927"/>
        <end position="948"/>
    </location>
</feature>
<feature type="compositionally biased region" description="Basic and acidic residues" evidence="1">
    <location>
        <begin position="213"/>
        <end position="236"/>
    </location>
</feature>
<evidence type="ECO:0000313" key="3">
    <source>
        <dbReference type="EMBL" id="KAF2267261.1"/>
    </source>
</evidence>
<dbReference type="InterPro" id="IPR001849">
    <property type="entry name" value="PH_domain"/>
</dbReference>
<dbReference type="EMBL" id="ML986593">
    <property type="protein sequence ID" value="KAF2267261.1"/>
    <property type="molecule type" value="Genomic_DNA"/>
</dbReference>
<protein>
    <recommendedName>
        <fullName evidence="2">PH domain-containing protein</fullName>
    </recommendedName>
</protein>
<sequence>MAATETSPPEVSPAKFSRYRSVRRAQARQQQLQSSQNPAADHQQIPPLPPMPPAPPAEPRTDATVSRSFSRYRARPTTSHGSHAPPVRTHTVPEPVPPLPPNTQTARTRALSSPHHSSRSANNVQPRVPPASNSRTEAAPLVAKGGREPPQSARDEAKQLIQGEAERQRRVQEKLRAEKRAKLEAEQAERERQEKLRNEEAEQLKVQQEAEEAEKLRQQKAEQERGKKLQKAESAARLRKKREEEEEEEEEEERRAKYEEAARKAQTSPPTSPPKQGGGFGLFKRRKDEAPVSPGSPPSANVGRPRQTSNGNGNRDLDTIRPGGGGAVLGIDAPISAVNAGDRRVMVVCNKSNILLPVTPTTTALDLIKSASTCLIERIDVRSAAILESFQKVGVTRPLRNYEHVRDVLNSWDDDKQNDLEIVECEAAGIDQQKLLAYQVPDKKPESVGLYIHYSTRPGKWTKRFFTLREDGQIVMSKSEGAKEQENVCHLSDFDIYNPTKRKLAKVKPPKKHCYAIKSQQKSNVFMDELRFVHFFCTNDEGTAELFYKAVQRWRSWYLKHVMGEGKKTKAPEVKPLNGIGAGRTSMDQGGPAHARGASLGSHYELGSFTPLSLDLDSFGKEPKEASKAGSFPDDAPLGRLDTRAMHARKMSTRAKGPPPLSYNMGLVNSAQNAPQPGRQNSLTQQSTSSQSDGDTFAAGGLLGRNYSQRQREMETREKKKDSGPFTEGSNLLNNFDYAAHALANSSGLTRQSSVRSHRRTSSDIQRSTSTRGKPKPLVDLTPQYKEPPQHALKGRGYRPDNGGPLIENATSLDEAIKVPSSQDWRSRPVTARPGYGTYGTGAHERTRSLKGAHRGEGLASYTVNNHAGAPDDDSHAFTGGGLLARAGFSQGNTPVGHGVMDGSKARGPMLDMREGSKFASGSLLGMVERGQGPAGPAIDRERSVELG</sequence>
<feature type="compositionally biased region" description="Basic and acidic residues" evidence="1">
    <location>
        <begin position="939"/>
        <end position="948"/>
    </location>
</feature>
<dbReference type="Pfam" id="PF00169">
    <property type="entry name" value="PH"/>
    <property type="match status" value="1"/>
</dbReference>
<feature type="region of interest" description="Disordered" evidence="1">
    <location>
        <begin position="1"/>
        <end position="323"/>
    </location>
</feature>
<proteinExistence type="predicted"/>
<feature type="compositionally biased region" description="Basic and acidic residues" evidence="1">
    <location>
        <begin position="153"/>
        <end position="203"/>
    </location>
</feature>
<dbReference type="SUPFAM" id="SSF50729">
    <property type="entry name" value="PH domain-like"/>
    <property type="match status" value="1"/>
</dbReference>
<dbReference type="AlphaFoldDB" id="A0A9P4KFL6"/>
<gene>
    <name evidence="3" type="ORF">CC78DRAFT_541912</name>
</gene>
<feature type="compositionally biased region" description="Basic and acidic residues" evidence="1">
    <location>
        <begin position="710"/>
        <end position="723"/>
    </location>
</feature>
<feature type="domain" description="PH" evidence="2">
    <location>
        <begin position="451"/>
        <end position="552"/>
    </location>
</feature>
<feature type="region of interest" description="Disordered" evidence="1">
    <location>
        <begin position="572"/>
        <end position="599"/>
    </location>
</feature>
<dbReference type="InterPro" id="IPR029071">
    <property type="entry name" value="Ubiquitin-like_domsf"/>
</dbReference>
<dbReference type="CDD" id="cd06503">
    <property type="entry name" value="ATP-synt_Fo_b"/>
    <property type="match status" value="1"/>
</dbReference>
<comment type="caution">
    <text evidence="3">The sequence shown here is derived from an EMBL/GenBank/DDBJ whole genome shotgun (WGS) entry which is preliminary data.</text>
</comment>
<feature type="compositionally biased region" description="Low complexity" evidence="1">
    <location>
        <begin position="27"/>
        <end position="40"/>
    </location>
</feature>
<dbReference type="PANTHER" id="PTHR38700:SF1">
    <property type="entry name" value="PH DOMAIN-CONTAINING PROTEIN"/>
    <property type="match status" value="1"/>
</dbReference>
<feature type="compositionally biased region" description="Basic and acidic residues" evidence="1">
    <location>
        <begin position="253"/>
        <end position="263"/>
    </location>
</feature>
<feature type="region of interest" description="Disordered" evidence="1">
    <location>
        <begin position="620"/>
        <end position="729"/>
    </location>
</feature>
<dbReference type="PANTHER" id="PTHR38700">
    <property type="entry name" value="YALI0E22418P"/>
    <property type="match status" value="1"/>
</dbReference>
<feature type="compositionally biased region" description="Pro residues" evidence="1">
    <location>
        <begin position="46"/>
        <end position="58"/>
    </location>
</feature>
<accession>A0A9P4KFL6</accession>
<dbReference type="Proteomes" id="UP000800093">
    <property type="component" value="Unassembled WGS sequence"/>
</dbReference>
<reference evidence="4" key="1">
    <citation type="journal article" date="2020" name="Stud. Mycol.">
        <title>101 Dothideomycetes genomes: A test case for predicting lifestyles and emergence of pathogens.</title>
        <authorList>
            <person name="Haridas S."/>
            <person name="Albert R."/>
            <person name="Binder M."/>
            <person name="Bloem J."/>
            <person name="LaButti K."/>
            <person name="Salamov A."/>
            <person name="Andreopoulos B."/>
            <person name="Baker S."/>
            <person name="Barry K."/>
            <person name="Bills G."/>
            <person name="Bluhm B."/>
            <person name="Cannon C."/>
            <person name="Castanera R."/>
            <person name="Culley D."/>
            <person name="Daum C."/>
            <person name="Ezra D."/>
            <person name="Gonzalez J."/>
            <person name="Henrissat B."/>
            <person name="Kuo A."/>
            <person name="Liang C."/>
            <person name="Lipzen A."/>
            <person name="Lutzoni F."/>
            <person name="Magnuson J."/>
            <person name="Mondo S."/>
            <person name="Nolan M."/>
            <person name="Ohm R."/>
            <person name="Pangilinan J."/>
            <person name="Park H.-J."/>
            <person name="Ramirez L."/>
            <person name="Alfaro M."/>
            <person name="Sun H."/>
            <person name="Tritt A."/>
            <person name="Yoshinaga Y."/>
            <person name="Zwiers L.-H."/>
            <person name="Turgeon B."/>
            <person name="Goodwin S."/>
            <person name="Spatafora J."/>
            <person name="Crous P."/>
            <person name="Grigoriev I."/>
        </authorList>
    </citation>
    <scope>NUCLEOTIDE SEQUENCE [LARGE SCALE GENOMIC DNA]</scope>
    <source>
        <strain evidence="4">CBS 304.66</strain>
    </source>
</reference>
<dbReference type="SUPFAM" id="SSF54236">
    <property type="entry name" value="Ubiquitin-like"/>
    <property type="match status" value="1"/>
</dbReference>
<dbReference type="OrthoDB" id="43122at2759"/>
<evidence type="ECO:0000259" key="2">
    <source>
        <dbReference type="Pfam" id="PF00169"/>
    </source>
</evidence>
<feature type="compositionally biased region" description="Basic residues" evidence="1">
    <location>
        <begin position="17"/>
        <end position="26"/>
    </location>
</feature>
<keyword evidence="4" id="KW-1185">Reference proteome</keyword>
<dbReference type="SUPFAM" id="SSF81995">
    <property type="entry name" value="beta-sandwich domain of Sec23/24"/>
    <property type="match status" value="1"/>
</dbReference>
<feature type="region of interest" description="Disordered" evidence="1">
    <location>
        <begin position="747"/>
        <end position="843"/>
    </location>
</feature>
<feature type="compositionally biased region" description="Low complexity" evidence="1">
    <location>
        <begin position="680"/>
        <end position="692"/>
    </location>
</feature>
<evidence type="ECO:0000256" key="1">
    <source>
        <dbReference type="SAM" id="MobiDB-lite"/>
    </source>
</evidence>
<name>A0A9P4KFL6_9PLEO</name>
<dbReference type="Gene3D" id="2.30.29.30">
    <property type="entry name" value="Pleckstrin-homology domain (PH domain)/Phosphotyrosine-binding domain (PTB)"/>
    <property type="match status" value="1"/>
</dbReference>
<feature type="compositionally biased region" description="Polar residues" evidence="1">
    <location>
        <begin position="667"/>
        <end position="679"/>
    </location>
</feature>
<feature type="compositionally biased region" description="Polar residues" evidence="1">
    <location>
        <begin position="102"/>
        <end position="136"/>
    </location>
</feature>
<evidence type="ECO:0000313" key="4">
    <source>
        <dbReference type="Proteomes" id="UP000800093"/>
    </source>
</evidence>